<keyword evidence="17" id="KW-1185">Reference proteome</keyword>
<sequence>MLFCPTCANLLVISAETGLNKWACNTCPYEFPITKQMTSRTRLKRKEVDDVLGGEEMWAHADHTQASCDKCNHNSAYFYQLQIRSADEPMTTFYRYNLSNPILYSVADNILAVAIAPTNGVKIKIVLIFFHEPYTLTFSIDTYNLASAVLCFYKKNVMNRYQSSLALLFNTRPFSSLIIQHTKTSHNLSYFTSKRHATTATKPNTRFTYHDIHEALSSTSSDSRLPISQSRKTSQFSATSQGAAEQEWLQEGGDVENVFVENTPTQPASGAFDWRKRASSRQTTSSSPSSSIPAYKRRIFPPQLSSEPDEQLSQAIRSYTEQFLELLSLEEAEDEAVLRERLSTWSLHRLQLEGYCLTAMSAYWLQENQFGRPVATFARGPGVTLPEHKLENGTQVLISRIDPLQEVPRRGSVLSTSSTHISICFPDMFDLDGEWRLDLGRPNLVYERMRSAIGHMNHDPEAISNLNSPTSPVQFILQGTGLRDVLLRSFKAPLSDPEASELNSAEPSATSAVEEGHDSSPVPSESQLPTSPLGAFREDMRIQSWANRYSQPNPLVIEGDPVFEHMNPSQIRAMATMIGQRISLIQGPPGTGKTKTIIETVKLLKLHFEVPQPILLCTYTNVAVDNLVEGLVKAGVKALRVGFSGNVKSSLIHTTLDYKLEQHALHPKLCSSIDKEAQLASQKKELSKSVLALDYKLSLQSRPRKDTLARLVKMKEALVALENRHKKSKAKIYAIQQQMLREVVADADVICTTCVTSACNALNVIDFPVVFLDEASMSTEPASLIPIMKGSQHISLIGDHKQLPPVIVSKEAEEGGLGVSLFERLTEEGLTPSVILDVQYRMHPAISRFPSQEFYNLALSDGTIDAGGNILPSLDPPNSKHLSQCSTITHRPSVVFLDHAGNEAPKGRSMVNVLEAQIVASVVEDLLLNNPQLRGHDIGIIAPYAAQISLLTRMLNSDAKYQARFRSVLGDQRAMHLEHIEVKTVDGFEGREKEVIIFSTVRNNERGTIGFLADKRRLNVGLTRAKRGLFVVGSIKTLQAGAKGVVKALKEGAVKMKMTRMTKTVASVEGGAGRSGPDGERRSEGSEGADVAMPTQVGRGGMKRDEAYASSGVIRDGACGRADVDVDGMESLSVGGGLGKEQVSVDSGSSEDAVVTSIVTPNEVVRTKRTATTSKVVGARRGGGGVGRKGADSWGRYADYVVRSGLVVRLSGENLESALYEHLDASRGSMAVQQRRL</sequence>
<dbReference type="Gene3D" id="3.40.50.300">
    <property type="entry name" value="P-loop containing nucleotide triphosphate hydrolases"/>
    <property type="match status" value="2"/>
</dbReference>
<feature type="region of interest" description="Disordered" evidence="14">
    <location>
        <begin position="220"/>
        <end position="246"/>
    </location>
</feature>
<evidence type="ECO:0000256" key="10">
    <source>
        <dbReference type="ARBA" id="ARBA00029985"/>
    </source>
</evidence>
<dbReference type="GO" id="GO:0005694">
    <property type="term" value="C:chromosome"/>
    <property type="evidence" value="ECO:0007669"/>
    <property type="project" value="UniProtKB-ARBA"/>
</dbReference>
<name>A0A409Y6T4_9AGAR</name>
<dbReference type="InterPro" id="IPR041679">
    <property type="entry name" value="DNA2/NAM7-like_C"/>
</dbReference>
<gene>
    <name evidence="16" type="ORF">CVT24_003306</name>
</gene>
<comment type="similarity">
    <text evidence="1">Belongs to the DNA2/NAM7 helicase family.</text>
</comment>
<organism evidence="16 17">
    <name type="scientific">Panaeolus cyanescens</name>
    <dbReference type="NCBI Taxonomy" id="181874"/>
    <lineage>
        <taxon>Eukaryota</taxon>
        <taxon>Fungi</taxon>
        <taxon>Dikarya</taxon>
        <taxon>Basidiomycota</taxon>
        <taxon>Agaricomycotina</taxon>
        <taxon>Agaricomycetes</taxon>
        <taxon>Agaricomycetidae</taxon>
        <taxon>Agaricales</taxon>
        <taxon>Agaricineae</taxon>
        <taxon>Galeropsidaceae</taxon>
        <taxon>Panaeolus</taxon>
    </lineage>
</organism>
<dbReference type="GO" id="GO:0055029">
    <property type="term" value="C:nuclear DNA-directed RNA polymerase complex"/>
    <property type="evidence" value="ECO:0007669"/>
    <property type="project" value="UniProtKB-ARBA"/>
</dbReference>
<keyword evidence="13" id="KW-0175">Coiled coil</keyword>
<dbReference type="InterPro" id="IPR001222">
    <property type="entry name" value="Znf_TFIIS"/>
</dbReference>
<dbReference type="GO" id="GO:0003676">
    <property type="term" value="F:nucleic acid binding"/>
    <property type="evidence" value="ECO:0007669"/>
    <property type="project" value="InterPro"/>
</dbReference>
<evidence type="ECO:0000256" key="9">
    <source>
        <dbReference type="ARBA" id="ARBA00022840"/>
    </source>
</evidence>
<dbReference type="SUPFAM" id="SSF57783">
    <property type="entry name" value="Zinc beta-ribbon"/>
    <property type="match status" value="1"/>
</dbReference>
<dbReference type="InterPro" id="IPR047187">
    <property type="entry name" value="SF1_C_Upf1"/>
</dbReference>
<dbReference type="PANTHER" id="PTHR10887:SF495">
    <property type="entry name" value="HELICASE SENATAXIN ISOFORM X1-RELATED"/>
    <property type="match status" value="1"/>
</dbReference>
<dbReference type="Pfam" id="PF02150">
    <property type="entry name" value="Zn_ribbon_RPB9"/>
    <property type="match status" value="1"/>
</dbReference>
<keyword evidence="5 11" id="KW-0863">Zinc-finger</keyword>
<dbReference type="GO" id="GO:0016787">
    <property type="term" value="F:hydrolase activity"/>
    <property type="evidence" value="ECO:0007669"/>
    <property type="project" value="UniProtKB-KW"/>
</dbReference>
<feature type="region of interest" description="Disordered" evidence="14">
    <location>
        <begin position="264"/>
        <end position="297"/>
    </location>
</feature>
<evidence type="ECO:0000313" key="16">
    <source>
        <dbReference type="EMBL" id="PPQ98679.1"/>
    </source>
</evidence>
<dbReference type="SMART" id="SM00440">
    <property type="entry name" value="ZnF_C2C2"/>
    <property type="match status" value="1"/>
</dbReference>
<dbReference type="GO" id="GO:0008270">
    <property type="term" value="F:zinc ion binding"/>
    <property type="evidence" value="ECO:0007669"/>
    <property type="project" value="UniProtKB-KW"/>
</dbReference>
<reference evidence="16 17" key="1">
    <citation type="journal article" date="2018" name="Evol. Lett.">
        <title>Horizontal gene cluster transfer increased hallucinogenic mushroom diversity.</title>
        <authorList>
            <person name="Reynolds H.T."/>
            <person name="Vijayakumar V."/>
            <person name="Gluck-Thaler E."/>
            <person name="Korotkin H.B."/>
            <person name="Matheny P.B."/>
            <person name="Slot J.C."/>
        </authorList>
    </citation>
    <scope>NUCLEOTIDE SEQUENCE [LARGE SCALE GENOMIC DNA]</scope>
    <source>
        <strain evidence="16 17">2629</strain>
    </source>
</reference>
<feature type="compositionally biased region" description="Polar residues" evidence="14">
    <location>
        <begin position="521"/>
        <end position="530"/>
    </location>
</feature>
<evidence type="ECO:0000256" key="7">
    <source>
        <dbReference type="ARBA" id="ARBA00022806"/>
    </source>
</evidence>
<dbReference type="SMART" id="SM00661">
    <property type="entry name" value="RPOL9"/>
    <property type="match status" value="1"/>
</dbReference>
<evidence type="ECO:0000313" key="17">
    <source>
        <dbReference type="Proteomes" id="UP000284842"/>
    </source>
</evidence>
<keyword evidence="4" id="KW-0547">Nucleotide-binding</keyword>
<dbReference type="PROSITE" id="PS51133">
    <property type="entry name" value="ZF_TFIIS_2"/>
    <property type="match status" value="1"/>
</dbReference>
<dbReference type="STRING" id="181874.A0A409Y6T4"/>
<keyword evidence="12" id="KW-0804">Transcription</keyword>
<dbReference type="GO" id="GO:0006351">
    <property type="term" value="P:DNA-templated transcription"/>
    <property type="evidence" value="ECO:0007669"/>
    <property type="project" value="InterPro"/>
</dbReference>
<dbReference type="OrthoDB" id="6513042at2759"/>
<feature type="compositionally biased region" description="Low complexity" evidence="14">
    <location>
        <begin position="280"/>
        <end position="291"/>
    </location>
</feature>
<dbReference type="Gene3D" id="2.20.25.10">
    <property type="match status" value="1"/>
</dbReference>
<dbReference type="Proteomes" id="UP000284842">
    <property type="component" value="Unassembled WGS sequence"/>
</dbReference>
<keyword evidence="12" id="KW-0240">DNA-directed RNA polymerase</keyword>
<evidence type="ECO:0000256" key="8">
    <source>
        <dbReference type="ARBA" id="ARBA00022833"/>
    </source>
</evidence>
<dbReference type="InParanoid" id="A0A409Y6T4"/>
<dbReference type="CDD" id="cd18808">
    <property type="entry name" value="SF1_C_Upf1"/>
    <property type="match status" value="1"/>
</dbReference>
<feature type="region of interest" description="Disordered" evidence="14">
    <location>
        <begin position="496"/>
        <end position="532"/>
    </location>
</feature>
<protein>
    <recommendedName>
        <fullName evidence="2">DNA-directed RNA polymerase III subunit RPC10</fullName>
    </recommendedName>
    <alternativeName>
        <fullName evidence="10">RNA polymerase III subunit C11</fullName>
    </alternativeName>
</protein>
<evidence type="ECO:0000256" key="3">
    <source>
        <dbReference type="ARBA" id="ARBA00022723"/>
    </source>
</evidence>
<dbReference type="CDD" id="cd10509">
    <property type="entry name" value="Zn-ribbon_RPC11"/>
    <property type="match status" value="1"/>
</dbReference>
<dbReference type="InterPro" id="IPR027417">
    <property type="entry name" value="P-loop_NTPase"/>
</dbReference>
<evidence type="ECO:0000256" key="12">
    <source>
        <dbReference type="RuleBase" id="RU003474"/>
    </source>
</evidence>
<dbReference type="GO" id="GO:0004386">
    <property type="term" value="F:helicase activity"/>
    <property type="evidence" value="ECO:0007669"/>
    <property type="project" value="UniProtKB-KW"/>
</dbReference>
<evidence type="ECO:0000256" key="6">
    <source>
        <dbReference type="ARBA" id="ARBA00022801"/>
    </source>
</evidence>
<dbReference type="Pfam" id="PF13086">
    <property type="entry name" value="AAA_11"/>
    <property type="match status" value="1"/>
</dbReference>
<keyword evidence="3 12" id="KW-0479">Metal-binding</keyword>
<evidence type="ECO:0000256" key="1">
    <source>
        <dbReference type="ARBA" id="ARBA00007913"/>
    </source>
</evidence>
<proteinExistence type="inferred from homology"/>
<keyword evidence="6" id="KW-0378">Hydrolase</keyword>
<evidence type="ECO:0000256" key="2">
    <source>
        <dbReference type="ARBA" id="ARBA00020093"/>
    </source>
</evidence>
<evidence type="ECO:0000256" key="4">
    <source>
        <dbReference type="ARBA" id="ARBA00022741"/>
    </source>
</evidence>
<dbReference type="FunFam" id="3.40.50.300:FF:000326">
    <property type="entry name" value="P-loop containing nucleoside triphosphate hydrolase"/>
    <property type="match status" value="1"/>
</dbReference>
<evidence type="ECO:0000256" key="11">
    <source>
        <dbReference type="PROSITE-ProRule" id="PRU00472"/>
    </source>
</evidence>
<dbReference type="PANTHER" id="PTHR10887">
    <property type="entry name" value="DNA2/NAM7 HELICASE FAMILY"/>
    <property type="match status" value="1"/>
</dbReference>
<dbReference type="AlphaFoldDB" id="A0A409Y6T4"/>
<feature type="region of interest" description="Disordered" evidence="14">
    <location>
        <begin position="1065"/>
        <end position="1098"/>
    </location>
</feature>
<feature type="coiled-coil region" evidence="13">
    <location>
        <begin position="704"/>
        <end position="731"/>
    </location>
</feature>
<comment type="caution">
    <text evidence="16">The sequence shown here is derived from an EMBL/GenBank/DDBJ whole genome shotgun (WGS) entry which is preliminary data.</text>
</comment>
<feature type="compositionally biased region" description="Polar residues" evidence="14">
    <location>
        <begin position="220"/>
        <end position="243"/>
    </location>
</feature>
<accession>A0A409Y6T4</accession>
<comment type="similarity">
    <text evidence="12">Belongs to the archaeal rpoM/eukaryotic RPA12/RPB9/RPC11 RNA polymerase family.</text>
</comment>
<keyword evidence="9" id="KW-0067">ATP-binding</keyword>
<evidence type="ECO:0000259" key="15">
    <source>
        <dbReference type="PROSITE" id="PS51133"/>
    </source>
</evidence>
<dbReference type="PROSITE" id="PS00879">
    <property type="entry name" value="ODR_DC_2_2"/>
    <property type="match status" value="1"/>
</dbReference>
<dbReference type="InterPro" id="IPR041677">
    <property type="entry name" value="DNA2/NAM7_AAA_11"/>
</dbReference>
<dbReference type="InterPro" id="IPR001529">
    <property type="entry name" value="Zn_ribbon_RPB9"/>
</dbReference>
<evidence type="ECO:0000256" key="14">
    <source>
        <dbReference type="SAM" id="MobiDB-lite"/>
    </source>
</evidence>
<dbReference type="Pfam" id="PF13087">
    <property type="entry name" value="AAA_12"/>
    <property type="match status" value="1"/>
</dbReference>
<feature type="compositionally biased region" description="Polar residues" evidence="14">
    <location>
        <begin position="501"/>
        <end position="511"/>
    </location>
</feature>
<dbReference type="InterPro" id="IPR022657">
    <property type="entry name" value="De-COase2_CS"/>
</dbReference>
<keyword evidence="8" id="KW-0862">Zinc</keyword>
<keyword evidence="7" id="KW-0347">Helicase</keyword>
<dbReference type="Pfam" id="PF01096">
    <property type="entry name" value="Zn_ribbon_TFIIS"/>
    <property type="match status" value="1"/>
</dbReference>
<dbReference type="InterPro" id="IPR034014">
    <property type="entry name" value="Zn_ribbon_RPC11_C"/>
</dbReference>
<feature type="domain" description="TFIIS-type" evidence="15">
    <location>
        <begin position="64"/>
        <end position="99"/>
    </location>
</feature>
<evidence type="ECO:0000256" key="5">
    <source>
        <dbReference type="ARBA" id="ARBA00022771"/>
    </source>
</evidence>
<dbReference type="InterPro" id="IPR045055">
    <property type="entry name" value="DNA2/NAM7-like"/>
</dbReference>
<dbReference type="EMBL" id="NHTK01001379">
    <property type="protein sequence ID" value="PPQ98679.1"/>
    <property type="molecule type" value="Genomic_DNA"/>
</dbReference>
<evidence type="ECO:0000256" key="13">
    <source>
        <dbReference type="SAM" id="Coils"/>
    </source>
</evidence>
<dbReference type="SUPFAM" id="SSF52540">
    <property type="entry name" value="P-loop containing nucleoside triphosphate hydrolases"/>
    <property type="match status" value="1"/>
</dbReference>
<dbReference type="GO" id="GO:0005524">
    <property type="term" value="F:ATP binding"/>
    <property type="evidence" value="ECO:0007669"/>
    <property type="project" value="UniProtKB-KW"/>
</dbReference>